<dbReference type="Proteomes" id="UP000276133">
    <property type="component" value="Unassembled WGS sequence"/>
</dbReference>
<proteinExistence type="predicted"/>
<dbReference type="AlphaFoldDB" id="A0A3M7SYX1"/>
<organism evidence="1 2">
    <name type="scientific">Brachionus plicatilis</name>
    <name type="common">Marine rotifer</name>
    <name type="synonym">Brachionus muelleri</name>
    <dbReference type="NCBI Taxonomy" id="10195"/>
    <lineage>
        <taxon>Eukaryota</taxon>
        <taxon>Metazoa</taxon>
        <taxon>Spiralia</taxon>
        <taxon>Gnathifera</taxon>
        <taxon>Rotifera</taxon>
        <taxon>Eurotatoria</taxon>
        <taxon>Monogononta</taxon>
        <taxon>Pseudotrocha</taxon>
        <taxon>Ploima</taxon>
        <taxon>Brachionidae</taxon>
        <taxon>Brachionus</taxon>
    </lineage>
</organism>
<evidence type="ECO:0000313" key="1">
    <source>
        <dbReference type="EMBL" id="RNA40859.1"/>
    </source>
</evidence>
<name>A0A3M7SYX1_BRAPC</name>
<accession>A0A3M7SYX1</accession>
<evidence type="ECO:0000313" key="2">
    <source>
        <dbReference type="Proteomes" id="UP000276133"/>
    </source>
</evidence>
<protein>
    <submittedName>
        <fullName evidence="1">Uncharacterized protein</fullName>
    </submittedName>
</protein>
<gene>
    <name evidence="1" type="ORF">BpHYR1_003585</name>
</gene>
<comment type="caution">
    <text evidence="1">The sequence shown here is derived from an EMBL/GenBank/DDBJ whole genome shotgun (WGS) entry which is preliminary data.</text>
</comment>
<keyword evidence="2" id="KW-1185">Reference proteome</keyword>
<reference evidence="1 2" key="1">
    <citation type="journal article" date="2018" name="Sci. Rep.">
        <title>Genomic signatures of local adaptation to the degree of environmental predictability in rotifers.</title>
        <authorList>
            <person name="Franch-Gras L."/>
            <person name="Hahn C."/>
            <person name="Garcia-Roger E.M."/>
            <person name="Carmona M.J."/>
            <person name="Serra M."/>
            <person name="Gomez A."/>
        </authorList>
    </citation>
    <scope>NUCLEOTIDE SEQUENCE [LARGE SCALE GENOMIC DNA]</scope>
    <source>
        <strain evidence="1">HYR1</strain>
    </source>
</reference>
<dbReference type="EMBL" id="REGN01000583">
    <property type="protein sequence ID" value="RNA40859.1"/>
    <property type="molecule type" value="Genomic_DNA"/>
</dbReference>
<sequence length="62" mass="7185">MKAEIDEVESLLIQMSLMQYLISESIFKKFNHNSSINNFSKTFCIQIIFDGVFTCDGFLLKN</sequence>